<dbReference type="EMBL" id="KJ642617">
    <property type="protein sequence ID" value="AIE40979.1"/>
    <property type="molecule type" value="Genomic_DNA"/>
</dbReference>
<keyword evidence="4" id="KW-0964">Secreted</keyword>
<feature type="disulfide bond" evidence="17">
    <location>
        <begin position="71"/>
        <end position="80"/>
    </location>
</feature>
<evidence type="ECO:0000256" key="13">
    <source>
        <dbReference type="ARBA" id="ARBA00023157"/>
    </source>
</evidence>
<dbReference type="Proteomes" id="UP000516377">
    <property type="component" value="Segment"/>
</dbReference>
<organismHost>
    <name type="scientific">Cynomys ludovicianus</name>
    <name type="common">Black-tailed prairie dog</name>
    <dbReference type="NCBI Taxonomy" id="45480"/>
</organismHost>
<evidence type="ECO:0000256" key="2">
    <source>
        <dbReference type="ARBA" id="ARBA00004613"/>
    </source>
</evidence>
<dbReference type="PROSITE" id="PS00022">
    <property type="entry name" value="EGF_1"/>
    <property type="match status" value="1"/>
</dbReference>
<evidence type="ECO:0000313" key="22">
    <source>
        <dbReference type="EMBL" id="AUW64094.1"/>
    </source>
</evidence>
<dbReference type="Proteomes" id="UP000117246">
    <property type="component" value="Segment"/>
</dbReference>
<keyword evidence="8" id="KW-0732">Signal</keyword>
<dbReference type="PIRSF" id="PIRSF001779">
    <property type="entry name" value="GF_C11R"/>
    <property type="match status" value="1"/>
</dbReference>
<dbReference type="Proteomes" id="UP000516396">
    <property type="component" value="Segment"/>
</dbReference>
<dbReference type="EMBL" id="MT903338">
    <property type="protein sequence ID" value="QNP12517.1"/>
    <property type="molecule type" value="Genomic_DNA"/>
</dbReference>
<dbReference type="PROSITE" id="PS01186">
    <property type="entry name" value="EGF_2"/>
    <property type="match status" value="1"/>
</dbReference>
<evidence type="ECO:0000313" key="26">
    <source>
        <dbReference type="EMBL" id="QNP12698.1"/>
    </source>
</evidence>
<name>A0A0F6N8I4_MONPV</name>
<evidence type="ECO:0000313" key="25">
    <source>
        <dbReference type="EMBL" id="QNP12517.1"/>
    </source>
</evidence>
<evidence type="ECO:0000256" key="3">
    <source>
        <dbReference type="ARBA" id="ARBA00022518"/>
    </source>
</evidence>
<organismHost>
    <name type="scientific">Mus musculus</name>
    <name type="common">Mouse</name>
    <dbReference type="NCBI Taxonomy" id="10090"/>
</organismHost>
<keyword evidence="7 18" id="KW-0812">Transmembrane</keyword>
<dbReference type="Proteomes" id="UP000318069">
    <property type="component" value="Segment"/>
</dbReference>
<keyword evidence="11" id="KW-0339">Growth factor</keyword>
<dbReference type="Proteomes" id="UP000516368">
    <property type="component" value="Segment"/>
</dbReference>
<dbReference type="PANTHER" id="PTHR10740">
    <property type="entry name" value="TRANSFORMING GROWTH FACTOR ALPHA"/>
    <property type="match status" value="1"/>
</dbReference>
<organismHost>
    <name type="scientific">Homo sapiens</name>
    <name type="common">Human</name>
    <dbReference type="NCBI Taxonomy" id="9606"/>
</organismHost>
<dbReference type="GO" id="GO:0033644">
    <property type="term" value="C:host cell membrane"/>
    <property type="evidence" value="ECO:0007669"/>
    <property type="project" value="UniProtKB-SubCell"/>
</dbReference>
<dbReference type="Proteomes" id="UP000154371">
    <property type="component" value="Segment"/>
</dbReference>
<evidence type="ECO:0000256" key="7">
    <source>
        <dbReference type="ARBA" id="ARBA00022692"/>
    </source>
</evidence>
<dbReference type="Proteomes" id="UP000516430">
    <property type="component" value="Segment"/>
</dbReference>
<evidence type="ECO:0000256" key="9">
    <source>
        <dbReference type="ARBA" id="ARBA00022870"/>
    </source>
</evidence>
<keyword evidence="14" id="KW-0325">Glycoprotein</keyword>
<dbReference type="GO" id="GO:0008284">
    <property type="term" value="P:positive regulation of cell population proliferation"/>
    <property type="evidence" value="ECO:0007669"/>
    <property type="project" value="TreeGrafter"/>
</dbReference>
<keyword evidence="6" id="KW-0945">Host-virus interaction</keyword>
<evidence type="ECO:0000256" key="18">
    <source>
        <dbReference type="SAM" id="Phobius"/>
    </source>
</evidence>
<dbReference type="EMBL" id="MT903345">
    <property type="protein sequence ID" value="QNP13785.1"/>
    <property type="molecule type" value="Genomic_DNA"/>
</dbReference>
<dbReference type="Proteomes" id="UP000516456">
    <property type="component" value="Segment"/>
</dbReference>
<evidence type="ECO:0000313" key="30">
    <source>
        <dbReference type="EMBL" id="QNP13785.1"/>
    </source>
</evidence>
<keyword evidence="12 18" id="KW-0472">Membrane</keyword>
<dbReference type="GO" id="GO:0005154">
    <property type="term" value="F:epidermal growth factor receptor binding"/>
    <property type="evidence" value="ECO:0007669"/>
    <property type="project" value="InterPro"/>
</dbReference>
<protein>
    <submittedName>
        <fullName evidence="24">MPXVgp006</fullName>
    </submittedName>
    <submittedName>
        <fullName evidence="22">Secreted epidermal growth factor-like protein</fullName>
    </submittedName>
</protein>
<evidence type="ECO:0000313" key="31">
    <source>
        <dbReference type="Proteomes" id="UP000117246"/>
    </source>
</evidence>
<evidence type="ECO:0000256" key="14">
    <source>
        <dbReference type="ARBA" id="ARBA00023180"/>
    </source>
</evidence>
<reference evidence="22" key="2">
    <citation type="journal article" date="2018" name="Lancet Infect. Dis.">
        <title>Genomic characterisation of human monkeypox virus in Nigeria.</title>
        <authorList>
            <person name="Faye O."/>
            <person name="Pratt C.B."/>
            <person name="Faye M."/>
            <person name="Fall G."/>
            <person name="Chitty J.A."/>
            <person name="Diagne M.M."/>
            <person name="Wiley M.R."/>
            <person name="Yinka-Ogunleye A.F."/>
            <person name="Aruna S."/>
            <person name="Etebu E.N."/>
            <person name="Aworabhi N."/>
            <person name="Ogoina D."/>
            <person name="Numbere W."/>
            <person name="Mba N."/>
            <person name="Palacios G."/>
            <person name="Sall A.A."/>
            <person name="Ihekweazu C."/>
        </authorList>
    </citation>
    <scope>NUCLEOTIDE SEQUENCE [LARGE SCALE GENOMIC DNA]</scope>
    <source>
        <strain evidence="22">MPXV_Nig_2017_297957</strain>
        <strain evidence="23">MPXV_Nig_2017_298464</strain>
    </source>
</reference>
<dbReference type="EMBL" id="MT903344">
    <property type="protein sequence ID" value="QNP13604.1"/>
    <property type="molecule type" value="Genomic_DNA"/>
</dbReference>
<accession>A0A0F6N8I4</accession>
<organismHost>
    <name type="scientific">Cynomys leucurus</name>
    <name type="common">White-tailed prairie dog</name>
    <dbReference type="NCBI Taxonomy" id="99825"/>
</organismHost>
<evidence type="ECO:0000313" key="28">
    <source>
        <dbReference type="EMBL" id="QNP13423.1"/>
    </source>
</evidence>
<accession>A0A0F6N8R0</accession>
<dbReference type="Proteomes" id="UP000318642">
    <property type="component" value="Segment"/>
</dbReference>
<evidence type="ECO:0000313" key="27">
    <source>
        <dbReference type="EMBL" id="QNP13242.1"/>
    </source>
</evidence>
<evidence type="ECO:0000256" key="8">
    <source>
        <dbReference type="ARBA" id="ARBA00022729"/>
    </source>
</evidence>
<reference evidence="24" key="3">
    <citation type="journal article" date="2022" name="J. Infect.">
        <title>Exportation of Monkeypox virus from the African continent.</title>
        <authorList>
            <person name="Mauldin M.R."/>
            <person name="McCollum A.M."/>
            <person name="Nakazawa Y.J."/>
            <person name="Mandra A."/>
            <person name="Whitehouse E.R."/>
            <person name="Davidson W."/>
            <person name="Zhao H."/>
            <person name="Gao J."/>
            <person name="Li Y."/>
            <person name="Doty J."/>
            <person name="Yinka-Ogunleye A."/>
            <person name="Akinpelu A."/>
            <person name="Aruna O."/>
            <person name="Naidoo D."/>
            <person name="Lewandowski K."/>
            <person name="Afrough B."/>
            <person name="Graham V."/>
            <person name="Aarons E."/>
            <person name="Hewson R."/>
            <person name="Vipond R."/>
            <person name="Dunning J."/>
            <person name="Chand M."/>
            <person name="Brown C."/>
            <person name="Cohen-Gihon I."/>
            <person name="Erez N."/>
            <person name="Shifman O."/>
            <person name="Israeli O."/>
            <person name="Sharon M."/>
            <person name="Schwartz E."/>
            <person name="Beth-Din A."/>
            <person name="Zvi A."/>
            <person name="Mak T.M."/>
            <person name="Ng Y.K."/>
            <person name="Cui L."/>
            <person name="Lin R.T.P."/>
            <person name="Olson V.A."/>
            <person name="Brooks T."/>
            <person name="Paran N."/>
            <person name="Ihekweazu C."/>
            <person name="Reynolds M.G."/>
        </authorList>
    </citation>
    <scope>NUCLEOTIDE SEQUENCE [LARGE SCALE GENOMIC DNA]</scope>
    <source>
        <strain evidence="24">MPXV-M2940_FCT</strain>
        <strain evidence="25">MPXV-M2957_Lagos</strain>
        <strain evidence="26">MPXV-M3021_Delta</strain>
        <strain evidence="27">MPXV-Singapore</strain>
        <strain evidence="28">MPXV-UK_P1</strain>
        <strain evidence="29">MPXV-UK_P2</strain>
        <strain evidence="30">MPXV-UK_P3</strain>
    </source>
</reference>
<dbReference type="SMR" id="A0A0F6N8I4"/>
<evidence type="ECO:0000256" key="15">
    <source>
        <dbReference type="ARBA" id="ARBA00034719"/>
    </source>
</evidence>
<organism evidence="22">
    <name type="scientific">Monkeypox virus</name>
    <name type="common">MPXV</name>
    <dbReference type="NCBI Taxonomy" id="10244"/>
    <lineage>
        <taxon>Viruses</taxon>
        <taxon>Varidnaviria</taxon>
        <taxon>Bamfordvirae</taxon>
        <taxon>Nucleocytoviricota</taxon>
        <taxon>Pokkesviricetes</taxon>
        <taxon>Chitovirales</taxon>
        <taxon>Poxviridae</taxon>
        <taxon>Chordopoxvirinae</taxon>
        <taxon>Orthopoxvirus</taxon>
        <taxon>Orthopoxvirus monkeypox</taxon>
    </lineage>
</organism>
<evidence type="ECO:0000313" key="29">
    <source>
        <dbReference type="EMBL" id="QNP13604.1"/>
    </source>
</evidence>
<comment type="subcellular location">
    <subcellularLocation>
        <location evidence="1">Host membrane</location>
        <topology evidence="1">Single-pass type I membrane protein</topology>
    </subcellularLocation>
    <subcellularLocation>
        <location evidence="2">Secreted</location>
    </subcellularLocation>
</comment>
<keyword evidence="5 17" id="KW-0245">EGF-like domain</keyword>
<evidence type="ECO:0000256" key="1">
    <source>
        <dbReference type="ARBA" id="ARBA00004313"/>
    </source>
</evidence>
<dbReference type="EMBL" id="MG693723">
    <property type="protein sequence ID" value="AUW64094.1"/>
    <property type="molecule type" value="Genomic_DNA"/>
</dbReference>
<dbReference type="InterPro" id="IPR000742">
    <property type="entry name" value="EGF"/>
</dbReference>
<dbReference type="EMBL" id="MG693724">
    <property type="protein sequence ID" value="AUW64256.1"/>
    <property type="molecule type" value="Genomic_DNA"/>
</dbReference>
<evidence type="ECO:0000313" key="20">
    <source>
        <dbReference type="EMBL" id="AIE40625.1"/>
    </source>
</evidence>
<evidence type="ECO:0000313" key="23">
    <source>
        <dbReference type="EMBL" id="AUW64256.1"/>
    </source>
</evidence>
<dbReference type="PRINTS" id="PR00009">
    <property type="entry name" value="EGFTGF"/>
</dbReference>
<sequence>MSIKYLMLLFAAMIIRSLADSGNAIETTSPEITNATTDIPAIRLCGPEGDGYCLHGDCIHARDIDGMYCRCSHGYTGIRCQHVVLVDYQRSGKPDTTTSYIPSLGIVLVLVGIIITCCLLSVYMFTRRTKLPIQDMVVLYFL</sequence>
<dbReference type="EMBL" id="KJ642615">
    <property type="protein sequence ID" value="AIE40625.1"/>
    <property type="molecule type" value="Genomic_DNA"/>
</dbReference>
<dbReference type="GO" id="GO:0005615">
    <property type="term" value="C:extracellular space"/>
    <property type="evidence" value="ECO:0007669"/>
    <property type="project" value="TreeGrafter"/>
</dbReference>
<feature type="domain" description="EGF-like" evidence="19">
    <location>
        <begin position="41"/>
        <end position="81"/>
    </location>
</feature>
<keyword evidence="13 17" id="KW-1015">Disulfide bond</keyword>
<evidence type="ECO:0000256" key="17">
    <source>
        <dbReference type="PROSITE-ProRule" id="PRU00076"/>
    </source>
</evidence>
<dbReference type="EMBL" id="MT903339">
    <property type="protein sequence ID" value="QNP12698.1"/>
    <property type="molecule type" value="Genomic_DNA"/>
</dbReference>
<evidence type="ECO:0000313" key="24">
    <source>
        <dbReference type="EMBL" id="QNP12336.1"/>
    </source>
</evidence>
<organismHost>
    <name type="scientific">Cynomys parvidens</name>
    <name type="common">Utah prairie dog</name>
    <dbReference type="NCBI Taxonomy" id="99827"/>
</organismHost>
<keyword evidence="9" id="KW-1043">Host membrane</keyword>
<dbReference type="Proteomes" id="UP000516389">
    <property type="component" value="Segment"/>
</dbReference>
<dbReference type="GO" id="GO:0007173">
    <property type="term" value="P:epidermal growth factor receptor signaling pathway"/>
    <property type="evidence" value="ECO:0007669"/>
    <property type="project" value="TreeGrafter"/>
</dbReference>
<evidence type="ECO:0000256" key="4">
    <source>
        <dbReference type="ARBA" id="ARBA00022525"/>
    </source>
</evidence>
<dbReference type="EMBL" id="MT903343">
    <property type="protein sequence ID" value="QNP13423.1"/>
    <property type="molecule type" value="Genomic_DNA"/>
</dbReference>
<comment type="caution">
    <text evidence="17">Lacks conserved residue(s) required for the propagation of feature annotation.</text>
</comment>
<evidence type="ECO:0000256" key="12">
    <source>
        <dbReference type="ARBA" id="ARBA00023136"/>
    </source>
</evidence>
<dbReference type="GO" id="GO:0008083">
    <property type="term" value="F:growth factor activity"/>
    <property type="evidence" value="ECO:0007669"/>
    <property type="project" value="UniProtKB-KW"/>
</dbReference>
<keyword evidence="10 18" id="KW-1133">Transmembrane helix</keyword>
<dbReference type="SUPFAM" id="SSF57196">
    <property type="entry name" value="EGF/Laminin"/>
    <property type="match status" value="1"/>
</dbReference>
<dbReference type="PROSITE" id="PS50026">
    <property type="entry name" value="EGF_3"/>
    <property type="match status" value="1"/>
</dbReference>
<evidence type="ECO:0000256" key="5">
    <source>
        <dbReference type="ARBA" id="ARBA00022536"/>
    </source>
</evidence>
<evidence type="ECO:0000256" key="10">
    <source>
        <dbReference type="ARBA" id="ARBA00022989"/>
    </source>
</evidence>
<evidence type="ECO:0000259" key="19">
    <source>
        <dbReference type="PROSITE" id="PS50026"/>
    </source>
</evidence>
<organismHost>
    <name type="scientific">Cynomys mexicanus</name>
    <name type="common">Mexican prairie dog</name>
    <dbReference type="NCBI Taxonomy" id="99826"/>
</organismHost>
<dbReference type="EMBL" id="MT903337">
    <property type="protein sequence ID" value="QNP12336.1"/>
    <property type="molecule type" value="Genomic_DNA"/>
</dbReference>
<dbReference type="Gene3D" id="2.10.25.10">
    <property type="entry name" value="Laminin"/>
    <property type="match status" value="1"/>
</dbReference>
<evidence type="ECO:0000256" key="16">
    <source>
        <dbReference type="ARBA" id="ARBA00049635"/>
    </source>
</evidence>
<feature type="transmembrane region" description="Helical" evidence="18">
    <location>
        <begin position="100"/>
        <end position="126"/>
    </location>
</feature>
<proteinExistence type="inferred from homology"/>
<dbReference type="Proteomes" id="UP000516416">
    <property type="component" value="Segment"/>
</dbReference>
<evidence type="ECO:0000256" key="6">
    <source>
        <dbReference type="ARBA" id="ARBA00022581"/>
    </source>
</evidence>
<dbReference type="InterPro" id="IPR011170">
    <property type="entry name" value="GF_C11R"/>
</dbReference>
<evidence type="ECO:0000256" key="11">
    <source>
        <dbReference type="ARBA" id="ARBA00023030"/>
    </source>
</evidence>
<gene>
    <name evidence="24" type="ORF">MPXV-M2940_FCT-006</name>
    <name evidence="25" type="ORF">MPXV-M2957_Lagos-006</name>
    <name evidence="26" type="ORF">MPXV-M3021_Delta-006</name>
    <name evidence="21" type="ORF">MPXV-Nig_SEV71_2_82-005</name>
    <name evidence="27" type="ORF">MPXV-Singapore-006</name>
    <name evidence="28" type="ORF">MPXV-UK_P1-006</name>
    <name evidence="29" type="ORF">MPXV-UK_P2-006</name>
    <name evidence="30" type="ORF">MPXV-UK_P3-006</name>
    <name evidence="20" type="ORF">MPXV-W_Nigeria-005</name>
    <name evidence="22" type="ORF">MPXV297957_001</name>
    <name evidence="23" type="ORF">MPXV298464_001</name>
</gene>
<reference evidence="31 32" key="1">
    <citation type="journal article" date="2015" name="Viruses">
        <title>A phylogeographic investigation of african monkeypox.</title>
        <authorList>
            <person name="Nakazawa Y."/>
            <person name="Mauldin M.R."/>
            <person name="Emerson G.L."/>
            <person name="Reynolds M.G."/>
            <person name="Lash R.R."/>
            <person name="Gao J."/>
            <person name="Zhao H."/>
            <person name="Li Y."/>
            <person name="Muyembe J.J."/>
            <person name="Kingebeni P.M."/>
            <person name="Wemakoy O."/>
            <person name="Malekani J."/>
            <person name="Karem K.L."/>
            <person name="Damon I.K."/>
            <person name="Carroll D.S."/>
        </authorList>
    </citation>
    <scope>NUCLEOTIDE SEQUENCE [LARGE SCALE GENOMIC DNA]</scope>
    <source>
        <strain evidence="21">Nigeria-SE-1971</strain>
        <strain evidence="20">W-Nigeria</strain>
    </source>
</reference>
<organismHost>
    <name type="scientific">Cynomys gunnisoni</name>
    <name type="common">Gunnison's prairie dog</name>
    <name type="synonym">Spermophilus gunnisoni</name>
    <dbReference type="NCBI Taxonomy" id="45479"/>
</organismHost>
<organismHost>
    <name type="scientific">Heliosciurus ruwenzorii</name>
    <name type="common">Ruwenzori sun squirrel</name>
    <dbReference type="NCBI Taxonomy" id="226685"/>
</organismHost>
<dbReference type="PANTHER" id="PTHR10740:SF11">
    <property type="entry name" value="PROEPIREGULIN"/>
    <property type="match status" value="1"/>
</dbReference>
<organismHost>
    <name type="scientific">Gliridae</name>
    <name type="common">dormice</name>
    <dbReference type="NCBI Taxonomy" id="30650"/>
</organismHost>
<comment type="function">
    <text evidence="16">Stimulates cellular proliferation (hyperplasia)and mobility around infected cells to promote rapid and efficient spread of infection. This effect is beneficial for virus replication in vivo, because poxviruses replicate possibly better in proliferating cells than in quiescent cells. Acts by binding host EGFR, inducing its dimerization, autophosphorylation and leading to activation of several cellular pathways regulating cell proliferation or cell survival. The activation by host EGFR of mitogen activated protein kinases (MAPK) and extracellular-signal regulated kinases (ERK) are essential for the positive effect of vaccinia growth factor on poxvirus virulence in vivo.</text>
</comment>
<comment type="similarity">
    <text evidence="15">Belongs to the orthopoxvirus OPG019 family.</text>
</comment>
<keyword evidence="3" id="KW-0244">Early protein</keyword>
<evidence type="ECO:0000313" key="21">
    <source>
        <dbReference type="EMBL" id="AIE40979.1"/>
    </source>
</evidence>
<dbReference type="EMBL" id="MT903342">
    <property type="protein sequence ID" value="QNP13242.1"/>
    <property type="molecule type" value="Genomic_DNA"/>
</dbReference>
<evidence type="ECO:0000313" key="32">
    <source>
        <dbReference type="Proteomes" id="UP000154371"/>
    </source>
</evidence>